<comment type="caution">
    <text evidence="1">The sequence shown here is derived from an EMBL/GenBank/DDBJ whole genome shotgun (WGS) entry which is preliminary data.</text>
</comment>
<organism evidence="1 2">
    <name type="scientific">Candidatus Lloydbacteria bacterium RIFCSPHIGHO2_01_FULL_49_22</name>
    <dbReference type="NCBI Taxonomy" id="1798658"/>
    <lineage>
        <taxon>Bacteria</taxon>
        <taxon>Candidatus Lloydiibacteriota</taxon>
    </lineage>
</organism>
<proteinExistence type="predicted"/>
<gene>
    <name evidence="1" type="ORF">A2845_04215</name>
</gene>
<sequence length="77" mass="8760">MQFLKLSQKMDILKPFSAILASRMNGVSLGKIGRAKLFDSCWRKFQCRESRLPPRVIFNLDDSIMNILSILVDSAAE</sequence>
<evidence type="ECO:0000313" key="2">
    <source>
        <dbReference type="Proteomes" id="UP000177122"/>
    </source>
</evidence>
<dbReference type="EMBL" id="MHLI01000017">
    <property type="protein sequence ID" value="OGZ04916.1"/>
    <property type="molecule type" value="Genomic_DNA"/>
</dbReference>
<reference evidence="1 2" key="1">
    <citation type="journal article" date="2016" name="Nat. Commun.">
        <title>Thousands of microbial genomes shed light on interconnected biogeochemical processes in an aquifer system.</title>
        <authorList>
            <person name="Anantharaman K."/>
            <person name="Brown C.T."/>
            <person name="Hug L.A."/>
            <person name="Sharon I."/>
            <person name="Castelle C.J."/>
            <person name="Probst A.J."/>
            <person name="Thomas B.C."/>
            <person name="Singh A."/>
            <person name="Wilkins M.J."/>
            <person name="Karaoz U."/>
            <person name="Brodie E.L."/>
            <person name="Williams K.H."/>
            <person name="Hubbard S.S."/>
            <person name="Banfield J.F."/>
        </authorList>
    </citation>
    <scope>NUCLEOTIDE SEQUENCE [LARGE SCALE GENOMIC DNA]</scope>
</reference>
<evidence type="ECO:0000313" key="1">
    <source>
        <dbReference type="EMBL" id="OGZ04916.1"/>
    </source>
</evidence>
<accession>A0A1G2CU87</accession>
<dbReference type="Proteomes" id="UP000177122">
    <property type="component" value="Unassembled WGS sequence"/>
</dbReference>
<name>A0A1G2CU87_9BACT</name>
<dbReference type="AlphaFoldDB" id="A0A1G2CU87"/>
<protein>
    <submittedName>
        <fullName evidence="1">Uncharacterized protein</fullName>
    </submittedName>
</protein>